<dbReference type="PANTHER" id="PTHR42789:SF1">
    <property type="entry name" value="D-ISOMER SPECIFIC 2-HYDROXYACID DEHYDROGENASE FAMILY PROTEIN (AFU_ORTHOLOGUE AFUA_6G10090)"/>
    <property type="match status" value="1"/>
</dbReference>
<gene>
    <name evidence="7" type="ORF">M231_07643</name>
</gene>
<dbReference type="AlphaFoldDB" id="A0A4Q1BFH3"/>
<feature type="domain" description="D-isomer specific 2-hydroxyacid dehydrogenase NAD-binding" evidence="6">
    <location>
        <begin position="110"/>
        <end position="299"/>
    </location>
</feature>
<keyword evidence="8" id="KW-1185">Reference proteome</keyword>
<comment type="similarity">
    <text evidence="1 4">Belongs to the D-isomer specific 2-hydroxyacid dehydrogenase family.</text>
</comment>
<dbReference type="Gene3D" id="3.40.50.720">
    <property type="entry name" value="NAD(P)-binding Rossmann-like Domain"/>
    <property type="match status" value="2"/>
</dbReference>
<dbReference type="InterPro" id="IPR036291">
    <property type="entry name" value="NAD(P)-bd_dom_sf"/>
</dbReference>
<dbReference type="InterPro" id="IPR029753">
    <property type="entry name" value="D-isomer_DH_CS"/>
</dbReference>
<dbReference type="InterPro" id="IPR006139">
    <property type="entry name" value="D-isomer_2_OHA_DH_cat_dom"/>
</dbReference>
<evidence type="ECO:0000256" key="3">
    <source>
        <dbReference type="ARBA" id="ARBA00023027"/>
    </source>
</evidence>
<dbReference type="GO" id="GO:0016616">
    <property type="term" value="F:oxidoreductase activity, acting on the CH-OH group of donors, NAD or NADP as acceptor"/>
    <property type="evidence" value="ECO:0007669"/>
    <property type="project" value="InterPro"/>
</dbReference>
<dbReference type="OMA" id="EIWGAGF"/>
<feature type="domain" description="D-isomer specific 2-hydroxyacid dehydrogenase catalytic" evidence="5">
    <location>
        <begin position="45"/>
        <end position="325"/>
    </location>
</feature>
<proteinExistence type="inferred from homology"/>
<organism evidence="7 8">
    <name type="scientific">Tremella mesenterica</name>
    <name type="common">Jelly fungus</name>
    <dbReference type="NCBI Taxonomy" id="5217"/>
    <lineage>
        <taxon>Eukaryota</taxon>
        <taxon>Fungi</taxon>
        <taxon>Dikarya</taxon>
        <taxon>Basidiomycota</taxon>
        <taxon>Agaricomycotina</taxon>
        <taxon>Tremellomycetes</taxon>
        <taxon>Tremellales</taxon>
        <taxon>Tremellaceae</taxon>
        <taxon>Tremella</taxon>
    </lineage>
</organism>
<evidence type="ECO:0000256" key="1">
    <source>
        <dbReference type="ARBA" id="ARBA00005854"/>
    </source>
</evidence>
<accession>A0A4Q1BFH3</accession>
<dbReference type="InParanoid" id="A0A4Q1BFH3"/>
<dbReference type="STRING" id="5217.A0A4Q1BFH3"/>
<dbReference type="GO" id="GO:0051287">
    <property type="term" value="F:NAD binding"/>
    <property type="evidence" value="ECO:0007669"/>
    <property type="project" value="InterPro"/>
</dbReference>
<dbReference type="PANTHER" id="PTHR42789">
    <property type="entry name" value="D-ISOMER SPECIFIC 2-HYDROXYACID DEHYDROGENASE FAMILY PROTEIN (AFU_ORTHOLOGUE AFUA_6G10090)"/>
    <property type="match status" value="1"/>
</dbReference>
<sequence>MSPAAVPHKPRVFSLYPLEPSVIEYGSQFFDLTVPGDPDWKNWREEAEAVMVRSNVIDADDVAKFGPGLKFVGKHGVGIDQLAAKEIRSKGVIIMNTAGVNATAVAELALALTMTLARNIPAIDRRIRSGATVDKNAEGAVGIQLTGRTFGIVGGGNIGYTLGKMLYGAFGAQIYLYDPVLSPTMAQKWADLLPSSKLIRVDNVDDMMPHIDVLSLHVPLIESTRGIIGEKQLKAMKPTAIVVNTARGGVVDEAALLKALKEKWISAAGIDAYAIEPPHVDNYSELIAQERVVSLPHIGAASLDVIRITAIAVLDHLKDAFAGNPRDIVTV</sequence>
<evidence type="ECO:0000256" key="2">
    <source>
        <dbReference type="ARBA" id="ARBA00023002"/>
    </source>
</evidence>
<dbReference type="OrthoDB" id="298012at2759"/>
<dbReference type="Pfam" id="PF00389">
    <property type="entry name" value="2-Hacid_dh"/>
    <property type="match status" value="1"/>
</dbReference>
<evidence type="ECO:0000313" key="8">
    <source>
        <dbReference type="Proteomes" id="UP000289152"/>
    </source>
</evidence>
<keyword evidence="3" id="KW-0520">NAD</keyword>
<dbReference type="EMBL" id="SDIL01000159">
    <property type="protein sequence ID" value="RXK35091.1"/>
    <property type="molecule type" value="Genomic_DNA"/>
</dbReference>
<keyword evidence="2 4" id="KW-0560">Oxidoreductase</keyword>
<evidence type="ECO:0000256" key="4">
    <source>
        <dbReference type="RuleBase" id="RU003719"/>
    </source>
</evidence>
<protein>
    <recommendedName>
        <fullName evidence="9">D-3-phosphoglycerate dehydrogenase</fullName>
    </recommendedName>
</protein>
<evidence type="ECO:0000259" key="6">
    <source>
        <dbReference type="Pfam" id="PF02826"/>
    </source>
</evidence>
<dbReference type="VEuPathDB" id="FungiDB:TREMEDRAFT_25950"/>
<evidence type="ECO:0000313" key="7">
    <source>
        <dbReference type="EMBL" id="RXK35091.1"/>
    </source>
</evidence>
<dbReference type="SUPFAM" id="SSF52283">
    <property type="entry name" value="Formate/glycerate dehydrogenase catalytic domain-like"/>
    <property type="match status" value="1"/>
</dbReference>
<dbReference type="SUPFAM" id="SSF51735">
    <property type="entry name" value="NAD(P)-binding Rossmann-fold domains"/>
    <property type="match status" value="1"/>
</dbReference>
<dbReference type="PROSITE" id="PS00671">
    <property type="entry name" value="D_2_HYDROXYACID_DH_3"/>
    <property type="match status" value="1"/>
</dbReference>
<dbReference type="Pfam" id="PF02826">
    <property type="entry name" value="2-Hacid_dh_C"/>
    <property type="match status" value="1"/>
</dbReference>
<comment type="caution">
    <text evidence="7">The sequence shown here is derived from an EMBL/GenBank/DDBJ whole genome shotgun (WGS) entry which is preliminary data.</text>
</comment>
<evidence type="ECO:0008006" key="9">
    <source>
        <dbReference type="Google" id="ProtNLM"/>
    </source>
</evidence>
<evidence type="ECO:0000259" key="5">
    <source>
        <dbReference type="Pfam" id="PF00389"/>
    </source>
</evidence>
<name>A0A4Q1BFH3_TREME</name>
<dbReference type="InterPro" id="IPR006140">
    <property type="entry name" value="D-isomer_DH_NAD-bd"/>
</dbReference>
<dbReference type="Proteomes" id="UP000289152">
    <property type="component" value="Unassembled WGS sequence"/>
</dbReference>
<dbReference type="InterPro" id="IPR050857">
    <property type="entry name" value="D-2-hydroxyacid_DH"/>
</dbReference>
<reference evidence="7 8" key="1">
    <citation type="submission" date="2016-06" db="EMBL/GenBank/DDBJ databases">
        <title>Evolution of pathogenesis and genome organization in the Tremellales.</title>
        <authorList>
            <person name="Cuomo C."/>
            <person name="Litvintseva A."/>
            <person name="Heitman J."/>
            <person name="Chen Y."/>
            <person name="Sun S."/>
            <person name="Springer D."/>
            <person name="Dromer F."/>
            <person name="Young S."/>
            <person name="Zeng Q."/>
            <person name="Chapman S."/>
            <person name="Gujja S."/>
            <person name="Saif S."/>
            <person name="Birren B."/>
        </authorList>
    </citation>
    <scope>NUCLEOTIDE SEQUENCE [LARGE SCALE GENOMIC DNA]</scope>
    <source>
        <strain evidence="7 8">ATCC 28783</strain>
    </source>
</reference>